<evidence type="ECO:0000313" key="7">
    <source>
        <dbReference type="Proteomes" id="UP000410492"/>
    </source>
</evidence>
<dbReference type="GO" id="GO:0005634">
    <property type="term" value="C:nucleus"/>
    <property type="evidence" value="ECO:0007669"/>
    <property type="project" value="TreeGrafter"/>
</dbReference>
<dbReference type="GO" id="GO:0000956">
    <property type="term" value="P:nuclear-transcribed mRNA catabolic process"/>
    <property type="evidence" value="ECO:0007669"/>
    <property type="project" value="TreeGrafter"/>
</dbReference>
<dbReference type="InterPro" id="IPR041385">
    <property type="entry name" value="SH3_12"/>
</dbReference>
<evidence type="ECO:0000256" key="1">
    <source>
        <dbReference type="SAM" id="MobiDB-lite"/>
    </source>
</evidence>
<sequence length="1096" mass="123557">MGKPFLPFEQLLAVLPSACKELLPKAYHDLMTEEDSIIKKYYPEEFETDLNGKKQDWEAVVLVPFIDEKLLLDAMRNCNEKLTDEEKRRNSHGPMLIYKHSDVDNGPHTAPEYFLPVSHNYTEVQTMEYNDILVPSEQIVKGLYPGVKLDVYYPGFPTMKHLKYKAELKKAKVKVFEQPSRNENMIITIIPDEDLVGDYIPVDLLGSNVFVGWPHLIEAKVVAISNSRRKYISMGGEQYNVEEKAHPQTGLFSQEVAGAIEIYQRRLGIDVGETKVLVHVQVMTGRKYMFTPNGRLTLEKQFAPNTSNYPLQTVVFNIPSYDSGMSMFRDVEQVFPKDSICFTMTNPYYGSHGVIQDSSLCARTGRIKICISVMEEPDLTYVRELHMKSIRNYKTLHSVSSQLSISYVVFSRITGSIFLSVPNDTGGFQNVNIGLDLKLNKKNKETPGYTRKIGTTWCYTDKAAELVSKYCEQFPEVLQYLSKNPSFGDIAPEEIFGPDHSEKLQNLLKWLKNSPAHSAERQTCGSVFVETEVVAEIEKVVDNHKTGTTKKVTMQIKPSFLYKPEVQNGTLPPDPKCETRILDRIVNVRSGFSVPFALKGTVIGIKQSMTENERDVMYDVLFDKPFKDGIKFDSCTTERGYRIPKIAFLNISYGQRLMIEKTGRTDDIIAKAEASYHPSYDPSRNQQVGNFVNAFPQPSWVPPQLQPLMSQARPPRPVVQPGSSAFAHFRNEAPLPAPQKQFQSHGTGQQQTYRPSHLQELYRPPMGTPSNMKQQRNYASASNEAYQPSREQQRQQSHSPEGFQKYNMFMPSFTDNGSQCGAKTSHLQSQTASKTTIETENSVADLRDKSKRPQAIDTNFLKNLLKIGESTNNNKQPTPNKTINAENRKNESSSTPGFSFDMLSQVANAPASIRLVTYYQSNGLGMPRYQYFSAGNNMIKAQITLDGEHFVGRPKHTKEQASDDVASVVLRNLISKPKSEQNGVRTGKSFPEPPKTWVASEKTSPISKIPDTEPRHTSKESTAAVLHNSLVPLQAVKNHIKTASNNADKSQEGHSEQTHVPVTKKDVKTKKVQNTANENDGKPKRKPRIAANFQKK</sequence>
<evidence type="ECO:0000259" key="2">
    <source>
        <dbReference type="Pfam" id="PF17846"/>
    </source>
</evidence>
<reference evidence="6 7" key="1">
    <citation type="submission" date="2019-01" db="EMBL/GenBank/DDBJ databases">
        <authorList>
            <person name="Sayadi A."/>
        </authorList>
    </citation>
    <scope>NUCLEOTIDE SEQUENCE [LARGE SCALE GENOMIC DNA]</scope>
</reference>
<dbReference type="InterPro" id="IPR047007">
    <property type="entry name" value="XRN1_D1_sf"/>
</dbReference>
<dbReference type="Gene3D" id="1.25.40.1050">
    <property type="match status" value="1"/>
</dbReference>
<feature type="region of interest" description="Disordered" evidence="1">
    <location>
        <begin position="1044"/>
        <end position="1096"/>
    </location>
</feature>
<evidence type="ECO:0000259" key="5">
    <source>
        <dbReference type="Pfam" id="PF18334"/>
    </source>
</evidence>
<feature type="region of interest" description="Disordered" evidence="1">
    <location>
        <begin position="760"/>
        <end position="847"/>
    </location>
</feature>
<dbReference type="PANTHER" id="PTHR12341:SF7">
    <property type="entry name" value="5'-3' EXORIBONUCLEASE 1"/>
    <property type="match status" value="1"/>
</dbReference>
<dbReference type="InterPro" id="IPR041412">
    <property type="entry name" value="Xrn1_helical"/>
</dbReference>
<feature type="compositionally biased region" description="Basic residues" evidence="1">
    <location>
        <begin position="1083"/>
        <end position="1096"/>
    </location>
</feature>
<dbReference type="InterPro" id="IPR040992">
    <property type="entry name" value="XRN1_D1"/>
</dbReference>
<dbReference type="EMBL" id="CAACVG010014314">
    <property type="protein sequence ID" value="VEN63002.1"/>
    <property type="molecule type" value="Genomic_DNA"/>
</dbReference>
<keyword evidence="7" id="KW-1185">Reference proteome</keyword>
<feature type="region of interest" description="Disordered" evidence="1">
    <location>
        <begin position="868"/>
        <end position="895"/>
    </location>
</feature>
<dbReference type="InterPro" id="IPR041106">
    <property type="entry name" value="XRN1_D2_D3"/>
</dbReference>
<dbReference type="GO" id="GO:0003723">
    <property type="term" value="F:RNA binding"/>
    <property type="evidence" value="ECO:0007669"/>
    <property type="project" value="TreeGrafter"/>
</dbReference>
<feature type="compositionally biased region" description="Polar residues" evidence="1">
    <location>
        <begin position="768"/>
        <end position="799"/>
    </location>
</feature>
<dbReference type="InterPro" id="IPR027073">
    <property type="entry name" value="5_3_exoribonuclease"/>
</dbReference>
<feature type="domain" description="5'-3' exoribonuclease 1 D1" evidence="4">
    <location>
        <begin position="142"/>
        <end position="322"/>
    </location>
</feature>
<dbReference type="Proteomes" id="UP000410492">
    <property type="component" value="Unassembled WGS sequence"/>
</dbReference>
<dbReference type="AlphaFoldDB" id="A0A653DSJ4"/>
<dbReference type="Pfam" id="PF18334">
    <property type="entry name" value="XRN1_D2_D3"/>
    <property type="match status" value="1"/>
</dbReference>
<feature type="domain" description="Exoribonuclease Xrn1 D2/D3" evidence="5">
    <location>
        <begin position="331"/>
        <end position="551"/>
    </location>
</feature>
<dbReference type="Pfam" id="PF17846">
    <property type="entry name" value="XRN_M"/>
    <property type="match status" value="1"/>
</dbReference>
<dbReference type="Gene3D" id="2.170.260.40">
    <property type="match status" value="1"/>
</dbReference>
<dbReference type="Gene3D" id="2.30.30.750">
    <property type="match status" value="1"/>
</dbReference>
<dbReference type="OrthoDB" id="372487at2759"/>
<dbReference type="Pfam" id="PF18332">
    <property type="entry name" value="XRN1_D1"/>
    <property type="match status" value="1"/>
</dbReference>
<dbReference type="InterPro" id="IPR047008">
    <property type="entry name" value="XRN1_SH3_sf"/>
</dbReference>
<dbReference type="GO" id="GO:0016075">
    <property type="term" value="P:rRNA catabolic process"/>
    <property type="evidence" value="ECO:0007669"/>
    <property type="project" value="TreeGrafter"/>
</dbReference>
<gene>
    <name evidence="6" type="ORF">CALMAC_LOCUS19961</name>
</gene>
<feature type="compositionally biased region" description="Polar residues" evidence="1">
    <location>
        <begin position="813"/>
        <end position="842"/>
    </location>
</feature>
<accession>A0A653DSJ4</accession>
<protein>
    <submittedName>
        <fullName evidence="6">Uncharacterized protein</fullName>
    </submittedName>
</protein>
<feature type="compositionally biased region" description="Low complexity" evidence="1">
    <location>
        <begin position="871"/>
        <end position="884"/>
    </location>
</feature>
<name>A0A653DSJ4_CALMS</name>
<evidence type="ECO:0000313" key="6">
    <source>
        <dbReference type="EMBL" id="VEN63002.1"/>
    </source>
</evidence>
<evidence type="ECO:0000259" key="3">
    <source>
        <dbReference type="Pfam" id="PF18129"/>
    </source>
</evidence>
<feature type="domain" description="Xrn1 helical" evidence="2">
    <location>
        <begin position="2"/>
        <end position="100"/>
    </location>
</feature>
<dbReference type="GO" id="GO:0004534">
    <property type="term" value="F:5'-3' RNA exonuclease activity"/>
    <property type="evidence" value="ECO:0007669"/>
    <property type="project" value="TreeGrafter"/>
</dbReference>
<proteinExistence type="predicted"/>
<feature type="region of interest" description="Disordered" evidence="1">
    <location>
        <begin position="977"/>
        <end position="1021"/>
    </location>
</feature>
<feature type="domain" description="5'-3' exoribonuclease 1 SH3-like" evidence="3">
    <location>
        <begin position="579"/>
        <end position="650"/>
    </location>
</feature>
<organism evidence="6 7">
    <name type="scientific">Callosobruchus maculatus</name>
    <name type="common">Southern cowpea weevil</name>
    <name type="synonym">Pulse bruchid</name>
    <dbReference type="NCBI Taxonomy" id="64391"/>
    <lineage>
        <taxon>Eukaryota</taxon>
        <taxon>Metazoa</taxon>
        <taxon>Ecdysozoa</taxon>
        <taxon>Arthropoda</taxon>
        <taxon>Hexapoda</taxon>
        <taxon>Insecta</taxon>
        <taxon>Pterygota</taxon>
        <taxon>Neoptera</taxon>
        <taxon>Endopterygota</taxon>
        <taxon>Coleoptera</taxon>
        <taxon>Polyphaga</taxon>
        <taxon>Cucujiformia</taxon>
        <taxon>Chrysomeloidea</taxon>
        <taxon>Chrysomelidae</taxon>
        <taxon>Bruchinae</taxon>
        <taxon>Bruchini</taxon>
        <taxon>Callosobruchus</taxon>
    </lineage>
</organism>
<feature type="compositionally biased region" description="Basic and acidic residues" evidence="1">
    <location>
        <begin position="1010"/>
        <end position="1019"/>
    </location>
</feature>
<dbReference type="PANTHER" id="PTHR12341">
    <property type="entry name" value="5'-&gt;3' EXORIBONUCLEASE"/>
    <property type="match status" value="1"/>
</dbReference>
<evidence type="ECO:0000259" key="4">
    <source>
        <dbReference type="Pfam" id="PF18332"/>
    </source>
</evidence>
<dbReference type="Pfam" id="PF18129">
    <property type="entry name" value="SH3_12"/>
    <property type="match status" value="1"/>
</dbReference>